<dbReference type="EMBL" id="CAJRAY010000001">
    <property type="protein sequence ID" value="CAG5076239.1"/>
    <property type="molecule type" value="Genomic_DNA"/>
</dbReference>
<keyword evidence="3" id="KW-1185">Reference proteome</keyword>
<evidence type="ECO:0000313" key="3">
    <source>
        <dbReference type="Proteomes" id="UP000681526"/>
    </source>
</evidence>
<dbReference type="RefSeq" id="WP_213483028.1">
    <property type="nucleotide sequence ID" value="NZ_CAJRAY010000001.1"/>
</dbReference>
<comment type="caution">
    <text evidence="2">The sequence shown here is derived from an EMBL/GenBank/DDBJ whole genome shotgun (WGS) entry which is preliminary data.</text>
</comment>
<feature type="transmembrane region" description="Helical" evidence="1">
    <location>
        <begin position="55"/>
        <end position="75"/>
    </location>
</feature>
<gene>
    <name evidence="2" type="primary">txxe 68</name>
    <name evidence="2" type="ORF">TXXE_00465</name>
</gene>
<keyword evidence="1" id="KW-0812">Transmembrane</keyword>
<keyword evidence="1" id="KW-1133">Transmembrane helix</keyword>
<feature type="transmembrane region" description="Helical" evidence="1">
    <location>
        <begin position="20"/>
        <end position="40"/>
    </location>
</feature>
<dbReference type="Proteomes" id="UP000681526">
    <property type="component" value="Unassembled WGS sequence"/>
</dbReference>
<name>A0ABM8UZ98_THEXY</name>
<protein>
    <submittedName>
        <fullName evidence="2">Transcriptional regulator, XRE family</fullName>
    </submittedName>
</protein>
<evidence type="ECO:0000256" key="1">
    <source>
        <dbReference type="SAM" id="Phobius"/>
    </source>
</evidence>
<organism evidence="2 3">
    <name type="scientific">Thermobacillus xylanilyticus</name>
    <dbReference type="NCBI Taxonomy" id="76633"/>
    <lineage>
        <taxon>Bacteria</taxon>
        <taxon>Bacillati</taxon>
        <taxon>Bacillota</taxon>
        <taxon>Bacilli</taxon>
        <taxon>Bacillales</taxon>
        <taxon>Paenibacillaceae</taxon>
        <taxon>Thermobacillus</taxon>
    </lineage>
</organism>
<reference evidence="2 3" key="1">
    <citation type="submission" date="2021-04" db="EMBL/GenBank/DDBJ databases">
        <authorList>
            <person name="Rakotoarivonina H."/>
        </authorList>
    </citation>
    <scope>NUCLEOTIDE SEQUENCE [LARGE SCALE GENOMIC DNA]</scope>
    <source>
        <strain evidence="2 3">XE</strain>
    </source>
</reference>
<evidence type="ECO:0000313" key="2">
    <source>
        <dbReference type="EMBL" id="CAG5076239.1"/>
    </source>
</evidence>
<sequence length="83" mass="9066">MTRKVTKDGKQLATRLKFFFDMLFMAAVVLFVIKIGVLLLNKAASLDIALPGGTFLWNFGPLMAAAVAVVGSKMLKDRDKFTG</sequence>
<keyword evidence="1" id="KW-0472">Membrane</keyword>
<proteinExistence type="predicted"/>
<accession>A0ABM8UZ98</accession>